<dbReference type="EMBL" id="KZ559506">
    <property type="protein sequence ID" value="PLN85181.1"/>
    <property type="molecule type" value="Genomic_DNA"/>
</dbReference>
<evidence type="ECO:0000313" key="2">
    <source>
        <dbReference type="EMBL" id="PLN85181.1"/>
    </source>
</evidence>
<keyword evidence="1" id="KW-1133">Transmembrane helix</keyword>
<name>A0A2J5I5U5_9EURO</name>
<sequence>MQRLTLDQFLMAKPVLQTNRTCLKVKCLWFLFLFLLFFLFIFAFLFFPFLFLSFFFFFLFLIFCSYDVSVLFFPPDLLDFWIPLSLGAPG</sequence>
<gene>
    <name evidence="2" type="ORF">BDW42DRAFT_11086</name>
</gene>
<reference evidence="3" key="1">
    <citation type="submission" date="2017-12" db="EMBL/GenBank/DDBJ databases">
        <authorList>
            <consortium name="DOE Joint Genome Institute"/>
            <person name="Mondo S.J."/>
            <person name="Kjaerbolling I."/>
            <person name="Vesth T.C."/>
            <person name="Frisvad J.C."/>
            <person name="Nybo J.L."/>
            <person name="Theobald S."/>
            <person name="Kuo A."/>
            <person name="Bowyer P."/>
            <person name="Matsuda Y."/>
            <person name="Lyhne E.K."/>
            <person name="Kogle M.E."/>
            <person name="Clum A."/>
            <person name="Lipzen A."/>
            <person name="Salamov A."/>
            <person name="Ngan C.Y."/>
            <person name="Daum C."/>
            <person name="Chiniquy J."/>
            <person name="Barry K."/>
            <person name="LaButti K."/>
            <person name="Haridas S."/>
            <person name="Simmons B.A."/>
            <person name="Magnuson J.K."/>
            <person name="Mortensen U.H."/>
            <person name="Larsen T.O."/>
            <person name="Grigoriev I.V."/>
            <person name="Baker S.E."/>
            <person name="Andersen M.R."/>
            <person name="Nordberg H.P."/>
            <person name="Cantor M.N."/>
            <person name="Hua S.X."/>
        </authorList>
    </citation>
    <scope>NUCLEOTIDE SEQUENCE [LARGE SCALE GENOMIC DNA]</scope>
    <source>
        <strain evidence="3">IBT 19404</strain>
    </source>
</reference>
<accession>A0A2J5I5U5</accession>
<dbReference type="Proteomes" id="UP000235023">
    <property type="component" value="Unassembled WGS sequence"/>
</dbReference>
<feature type="transmembrane region" description="Helical" evidence="1">
    <location>
        <begin position="27"/>
        <end position="47"/>
    </location>
</feature>
<proteinExistence type="predicted"/>
<organism evidence="2 3">
    <name type="scientific">Aspergillus taichungensis</name>
    <dbReference type="NCBI Taxonomy" id="482145"/>
    <lineage>
        <taxon>Eukaryota</taxon>
        <taxon>Fungi</taxon>
        <taxon>Dikarya</taxon>
        <taxon>Ascomycota</taxon>
        <taxon>Pezizomycotina</taxon>
        <taxon>Eurotiomycetes</taxon>
        <taxon>Eurotiomycetidae</taxon>
        <taxon>Eurotiales</taxon>
        <taxon>Aspergillaceae</taxon>
        <taxon>Aspergillus</taxon>
        <taxon>Aspergillus subgen. Circumdati</taxon>
    </lineage>
</organism>
<keyword evidence="1" id="KW-0472">Membrane</keyword>
<feature type="transmembrane region" description="Helical" evidence="1">
    <location>
        <begin position="53"/>
        <end position="73"/>
    </location>
</feature>
<evidence type="ECO:0000313" key="3">
    <source>
        <dbReference type="Proteomes" id="UP000235023"/>
    </source>
</evidence>
<keyword evidence="3" id="KW-1185">Reference proteome</keyword>
<keyword evidence="1" id="KW-0812">Transmembrane</keyword>
<protein>
    <submittedName>
        <fullName evidence="2">Uncharacterized protein</fullName>
    </submittedName>
</protein>
<dbReference type="AlphaFoldDB" id="A0A2J5I5U5"/>
<evidence type="ECO:0000256" key="1">
    <source>
        <dbReference type="SAM" id="Phobius"/>
    </source>
</evidence>